<dbReference type="GO" id="GO:0032885">
    <property type="term" value="P:regulation of polysaccharide biosynthetic process"/>
    <property type="evidence" value="ECO:0007669"/>
    <property type="project" value="TreeGrafter"/>
</dbReference>
<feature type="domain" description="MucB/RseB N-terminal" evidence="6">
    <location>
        <begin position="27"/>
        <end position="200"/>
    </location>
</feature>
<evidence type="ECO:0000313" key="9">
    <source>
        <dbReference type="Proteomes" id="UP000008315"/>
    </source>
</evidence>
<keyword evidence="3 5" id="KW-0732">Signal</keyword>
<dbReference type="Proteomes" id="UP000008315">
    <property type="component" value="Chromosome"/>
</dbReference>
<dbReference type="GO" id="GO:0030288">
    <property type="term" value="C:outer membrane-bounded periplasmic space"/>
    <property type="evidence" value="ECO:0007669"/>
    <property type="project" value="TreeGrafter"/>
</dbReference>
<dbReference type="Pfam" id="PF17188">
    <property type="entry name" value="MucB_RseB_C"/>
    <property type="match status" value="1"/>
</dbReference>
<evidence type="ECO:0000256" key="4">
    <source>
        <dbReference type="ARBA" id="ARBA00022764"/>
    </source>
</evidence>
<evidence type="ECO:0000256" key="5">
    <source>
        <dbReference type="SAM" id="SignalP"/>
    </source>
</evidence>
<feature type="chain" id="PRO_5003468086" evidence="5">
    <location>
        <begin position="19"/>
        <end position="320"/>
    </location>
</feature>
<dbReference type="Gene3D" id="2.50.20.10">
    <property type="entry name" value="Lipoprotein localisation LolA/LolB/LppX"/>
    <property type="match status" value="1"/>
</dbReference>
<evidence type="ECO:0000256" key="1">
    <source>
        <dbReference type="ARBA" id="ARBA00004418"/>
    </source>
</evidence>
<dbReference type="Gene3D" id="3.30.200.100">
    <property type="entry name" value="MucB/RseB, C-terminal domain"/>
    <property type="match status" value="1"/>
</dbReference>
<dbReference type="KEGG" id="mah:MEALZ_0577"/>
<comment type="subcellular location">
    <subcellularLocation>
        <location evidence="1">Periplasm</location>
    </subcellularLocation>
</comment>
<sequence length="320" mass="36153">MLKVLSFVLSLTAASAFAAEIDAKQSPEHSLLRMQQAMKHLNYQGTVAFLRNGKLNVLKYSHASTNGTGQERLVSLNSPLRETIRDADKVSCFFPETSKVIVDHRPAARSFLIDLPEQLDGLEAYYQFTFSGEEQVAMLPARILDISPKDRYRYARRIWIDIGQYLPLKIEVYDRSGNTIEQVVFTELEVKPSLPLIDVDSALLDKEVERIHNRQPMSFKTAGFFLKQVPGGFRQQFFVQMTMQGSNRPVEHLLLSDGFSSVSVYLENKSANIELGARSTDSVNAFSRIIDDHLVTVMGEVPEETVRYIAEGVELRTDTQ</sequence>
<reference evidence="9" key="1">
    <citation type="journal article" date="2012" name="J. Bacteriol.">
        <title>Genome sequence of the haloalkaliphilic methanotrophic bacterium Methylomicrobium alcaliphilum 20Z.</title>
        <authorList>
            <person name="Vuilleumier S."/>
            <person name="Khmelenina V.N."/>
            <person name="Bringel F."/>
            <person name="Reshetnikov A.S."/>
            <person name="Lajus A."/>
            <person name="Mangenot S."/>
            <person name="Rouy Z."/>
            <person name="Op den Camp H.J."/>
            <person name="Jetten M.S."/>
            <person name="Dispirito A.A."/>
            <person name="Dunfield P."/>
            <person name="Klotz M.G."/>
            <person name="Semrau J.D."/>
            <person name="Stein L.Y."/>
            <person name="Barbe V."/>
            <person name="Medigue C."/>
            <person name="Trotsenko Y.A."/>
            <person name="Kalyuzhnaya M.G."/>
        </authorList>
    </citation>
    <scope>NUCLEOTIDE SEQUENCE [LARGE SCALE GENOMIC DNA]</scope>
    <source>
        <strain evidence="9">DSM 19304 / NCIMB 14124 / VKM B-2133 / 20Z</strain>
    </source>
</reference>
<dbReference type="InterPro" id="IPR033436">
    <property type="entry name" value="MucB/RseB_C"/>
</dbReference>
<keyword evidence="9" id="KW-1185">Reference proteome</keyword>
<dbReference type="STRING" id="1091494.MEALZ_0577"/>
<feature type="signal peptide" evidence="5">
    <location>
        <begin position="1"/>
        <end position="18"/>
    </location>
</feature>
<dbReference type="PIRSF" id="PIRSF005427">
    <property type="entry name" value="RseB"/>
    <property type="match status" value="1"/>
</dbReference>
<accession>G4SZY4</accession>
<name>G4SZY4_META2</name>
<dbReference type="HOGENOM" id="CLU_054710_0_0_6"/>
<protein>
    <submittedName>
        <fullName evidence="8">Sigma-E factor regulatory protein</fullName>
    </submittedName>
</protein>
<keyword evidence="4" id="KW-0574">Periplasm</keyword>
<proteinExistence type="inferred from homology"/>
<evidence type="ECO:0000256" key="2">
    <source>
        <dbReference type="ARBA" id="ARBA00008150"/>
    </source>
</evidence>
<organism evidence="8 9">
    <name type="scientific">Methylotuvimicrobium alcaliphilum (strain DSM 19304 / NCIMB 14124 / VKM B-2133 / 20Z)</name>
    <name type="common">Methylomicrobium alcaliphilum</name>
    <dbReference type="NCBI Taxonomy" id="1091494"/>
    <lineage>
        <taxon>Bacteria</taxon>
        <taxon>Pseudomonadati</taxon>
        <taxon>Pseudomonadota</taxon>
        <taxon>Gammaproteobacteria</taxon>
        <taxon>Methylococcales</taxon>
        <taxon>Methylococcaceae</taxon>
        <taxon>Methylotuvimicrobium</taxon>
    </lineage>
</organism>
<comment type="similarity">
    <text evidence="2">Belongs to the RseB family.</text>
</comment>
<dbReference type="PATRIC" id="fig|271065.3.peg.591"/>
<dbReference type="PANTHER" id="PTHR38782">
    <property type="match status" value="1"/>
</dbReference>
<gene>
    <name evidence="8" type="ordered locus">MEALZ_0577</name>
</gene>
<evidence type="ECO:0000259" key="7">
    <source>
        <dbReference type="Pfam" id="PF17188"/>
    </source>
</evidence>
<dbReference type="InterPro" id="IPR033434">
    <property type="entry name" value="MucB/RseB_N"/>
</dbReference>
<dbReference type="PANTHER" id="PTHR38782:SF1">
    <property type="entry name" value="SIGMA-E FACTOR REGULATORY PROTEIN RSEB"/>
    <property type="match status" value="1"/>
</dbReference>
<evidence type="ECO:0000313" key="8">
    <source>
        <dbReference type="EMBL" id="CCE22272.1"/>
    </source>
</evidence>
<dbReference type="RefSeq" id="WP_014147078.1">
    <property type="nucleotide sequence ID" value="NC_016112.1"/>
</dbReference>
<dbReference type="InterPro" id="IPR005588">
    <property type="entry name" value="MucB_RseB"/>
</dbReference>
<dbReference type="EMBL" id="FO082060">
    <property type="protein sequence ID" value="CCE22272.1"/>
    <property type="molecule type" value="Genomic_DNA"/>
</dbReference>
<dbReference type="GO" id="GO:0045152">
    <property type="term" value="F:antisigma factor binding"/>
    <property type="evidence" value="ECO:0007669"/>
    <property type="project" value="TreeGrafter"/>
</dbReference>
<dbReference type="CDD" id="cd16327">
    <property type="entry name" value="RseB"/>
    <property type="match status" value="1"/>
</dbReference>
<dbReference type="AlphaFoldDB" id="G4SZY4"/>
<evidence type="ECO:0000256" key="3">
    <source>
        <dbReference type="ARBA" id="ARBA00022729"/>
    </source>
</evidence>
<evidence type="ECO:0000259" key="6">
    <source>
        <dbReference type="Pfam" id="PF03888"/>
    </source>
</evidence>
<dbReference type="InterPro" id="IPR038484">
    <property type="entry name" value="MucB/RseB_C_sf"/>
</dbReference>
<feature type="domain" description="MucB/RseB C-terminal" evidence="7">
    <location>
        <begin position="221"/>
        <end position="314"/>
    </location>
</feature>
<dbReference type="Pfam" id="PF03888">
    <property type="entry name" value="MucB_RseB"/>
    <property type="match status" value="1"/>
</dbReference>